<reference evidence="1 2" key="1">
    <citation type="journal article" date="2017" name="Curr. Biol.">
        <title>The Evolution of Venom by Co-option of Single-Copy Genes.</title>
        <authorList>
            <person name="Martinson E.O."/>
            <person name="Mrinalini"/>
            <person name="Kelkar Y.D."/>
            <person name="Chang C.H."/>
            <person name="Werren J.H."/>
        </authorList>
    </citation>
    <scope>NUCLEOTIDE SEQUENCE [LARGE SCALE GENOMIC DNA]</scope>
    <source>
        <strain evidence="1 2">Alberta</strain>
        <tissue evidence="1">Whole body</tissue>
    </source>
</reference>
<keyword evidence="2" id="KW-1185">Reference proteome</keyword>
<protein>
    <submittedName>
        <fullName evidence="1">Uncharacterized protein</fullName>
    </submittedName>
</protein>
<organism evidence="1 2">
    <name type="scientific">Trichomalopsis sarcophagae</name>
    <dbReference type="NCBI Taxonomy" id="543379"/>
    <lineage>
        <taxon>Eukaryota</taxon>
        <taxon>Metazoa</taxon>
        <taxon>Ecdysozoa</taxon>
        <taxon>Arthropoda</taxon>
        <taxon>Hexapoda</taxon>
        <taxon>Insecta</taxon>
        <taxon>Pterygota</taxon>
        <taxon>Neoptera</taxon>
        <taxon>Endopterygota</taxon>
        <taxon>Hymenoptera</taxon>
        <taxon>Apocrita</taxon>
        <taxon>Proctotrupomorpha</taxon>
        <taxon>Chalcidoidea</taxon>
        <taxon>Pteromalidae</taxon>
        <taxon>Pteromalinae</taxon>
        <taxon>Trichomalopsis</taxon>
    </lineage>
</organism>
<proteinExistence type="predicted"/>
<accession>A0A232EKM0</accession>
<name>A0A232EKM0_9HYME</name>
<dbReference type="AlphaFoldDB" id="A0A232EKM0"/>
<dbReference type="Proteomes" id="UP000215335">
    <property type="component" value="Unassembled WGS sequence"/>
</dbReference>
<evidence type="ECO:0000313" key="2">
    <source>
        <dbReference type="Proteomes" id="UP000215335"/>
    </source>
</evidence>
<comment type="caution">
    <text evidence="1">The sequence shown here is derived from an EMBL/GenBank/DDBJ whole genome shotgun (WGS) entry which is preliminary data.</text>
</comment>
<dbReference type="EMBL" id="NNAY01003746">
    <property type="protein sequence ID" value="OXU18909.1"/>
    <property type="molecule type" value="Genomic_DNA"/>
</dbReference>
<gene>
    <name evidence="1" type="ORF">TSAR_002330</name>
</gene>
<evidence type="ECO:0000313" key="1">
    <source>
        <dbReference type="EMBL" id="OXU18909.1"/>
    </source>
</evidence>
<sequence length="78" mass="8691">MWLGLGALQQYICLRRSWLQQEGKIHAAAAVAVHAHNVLKPKVHLLRRRVQVGMREEGQRVSHVCGNRLSGSVVSVSL</sequence>